<feature type="region of interest" description="Disordered" evidence="1">
    <location>
        <begin position="127"/>
        <end position="201"/>
    </location>
</feature>
<reference evidence="2 3" key="1">
    <citation type="submission" date="2014-04" db="EMBL/GenBank/DDBJ databases">
        <authorList>
            <consortium name="DOE Joint Genome Institute"/>
            <person name="Kuo A."/>
            <person name="Kohler A."/>
            <person name="Jargeat P."/>
            <person name="Nagy L.G."/>
            <person name="Floudas D."/>
            <person name="Copeland A."/>
            <person name="Barry K.W."/>
            <person name="Cichocki N."/>
            <person name="Veneault-Fourrey C."/>
            <person name="LaButti K."/>
            <person name="Lindquist E.A."/>
            <person name="Lipzen A."/>
            <person name="Lundell T."/>
            <person name="Morin E."/>
            <person name="Murat C."/>
            <person name="Sun H."/>
            <person name="Tunlid A."/>
            <person name="Henrissat B."/>
            <person name="Grigoriev I.V."/>
            <person name="Hibbett D.S."/>
            <person name="Martin F."/>
            <person name="Nordberg H.P."/>
            <person name="Cantor M.N."/>
            <person name="Hua S.X."/>
        </authorList>
    </citation>
    <scope>NUCLEOTIDE SEQUENCE [LARGE SCALE GENOMIC DNA]</scope>
    <source>
        <strain evidence="2 3">Ve08.2h10</strain>
    </source>
</reference>
<feature type="compositionally biased region" description="Polar residues" evidence="1">
    <location>
        <begin position="315"/>
        <end position="333"/>
    </location>
</feature>
<feature type="region of interest" description="Disordered" evidence="1">
    <location>
        <begin position="315"/>
        <end position="387"/>
    </location>
</feature>
<feature type="compositionally biased region" description="Polar residues" evidence="1">
    <location>
        <begin position="572"/>
        <end position="589"/>
    </location>
</feature>
<protein>
    <submittedName>
        <fullName evidence="2">Uncharacterized protein</fullName>
    </submittedName>
</protein>
<keyword evidence="3" id="KW-1185">Reference proteome</keyword>
<gene>
    <name evidence="2" type="ORF">PAXRUDRAFT_16284</name>
</gene>
<name>A0A0D0C9H8_9AGAM</name>
<organism evidence="2 3">
    <name type="scientific">Paxillus rubicundulus Ve08.2h10</name>
    <dbReference type="NCBI Taxonomy" id="930991"/>
    <lineage>
        <taxon>Eukaryota</taxon>
        <taxon>Fungi</taxon>
        <taxon>Dikarya</taxon>
        <taxon>Basidiomycota</taxon>
        <taxon>Agaricomycotina</taxon>
        <taxon>Agaricomycetes</taxon>
        <taxon>Agaricomycetidae</taxon>
        <taxon>Boletales</taxon>
        <taxon>Paxilineae</taxon>
        <taxon>Paxillaceae</taxon>
        <taxon>Paxillus</taxon>
    </lineage>
</organism>
<evidence type="ECO:0000313" key="3">
    <source>
        <dbReference type="Proteomes" id="UP000054538"/>
    </source>
</evidence>
<dbReference type="HOGENOM" id="CLU_038959_0_0_1"/>
<evidence type="ECO:0000313" key="2">
    <source>
        <dbReference type="EMBL" id="KIK79537.1"/>
    </source>
</evidence>
<reference evidence="3" key="2">
    <citation type="submission" date="2015-01" db="EMBL/GenBank/DDBJ databases">
        <title>Evolutionary Origins and Diversification of the Mycorrhizal Mutualists.</title>
        <authorList>
            <consortium name="DOE Joint Genome Institute"/>
            <consortium name="Mycorrhizal Genomics Consortium"/>
            <person name="Kohler A."/>
            <person name="Kuo A."/>
            <person name="Nagy L.G."/>
            <person name="Floudas D."/>
            <person name="Copeland A."/>
            <person name="Barry K.W."/>
            <person name="Cichocki N."/>
            <person name="Veneault-Fourrey C."/>
            <person name="LaButti K."/>
            <person name="Lindquist E.A."/>
            <person name="Lipzen A."/>
            <person name="Lundell T."/>
            <person name="Morin E."/>
            <person name="Murat C."/>
            <person name="Riley R."/>
            <person name="Ohm R."/>
            <person name="Sun H."/>
            <person name="Tunlid A."/>
            <person name="Henrissat B."/>
            <person name="Grigoriev I.V."/>
            <person name="Hibbett D.S."/>
            <person name="Martin F."/>
        </authorList>
    </citation>
    <scope>NUCLEOTIDE SEQUENCE [LARGE SCALE GENOMIC DNA]</scope>
    <source>
        <strain evidence="3">Ve08.2h10</strain>
    </source>
</reference>
<dbReference type="OrthoDB" id="2705516at2759"/>
<dbReference type="EMBL" id="KN826254">
    <property type="protein sequence ID" value="KIK79537.1"/>
    <property type="molecule type" value="Genomic_DNA"/>
</dbReference>
<feature type="compositionally biased region" description="Low complexity" evidence="1">
    <location>
        <begin position="343"/>
        <end position="355"/>
    </location>
</feature>
<dbReference type="AlphaFoldDB" id="A0A0D0C9H8"/>
<dbReference type="InParanoid" id="A0A0D0C9H8"/>
<feature type="compositionally biased region" description="Low complexity" evidence="1">
    <location>
        <begin position="239"/>
        <end position="249"/>
    </location>
</feature>
<feature type="region of interest" description="Disordered" evidence="1">
    <location>
        <begin position="238"/>
        <end position="268"/>
    </location>
</feature>
<accession>A0A0D0C9H8</accession>
<proteinExistence type="predicted"/>
<feature type="region of interest" description="Disordered" evidence="1">
    <location>
        <begin position="564"/>
        <end position="589"/>
    </location>
</feature>
<evidence type="ECO:0000256" key="1">
    <source>
        <dbReference type="SAM" id="MobiDB-lite"/>
    </source>
</evidence>
<feature type="compositionally biased region" description="Polar residues" evidence="1">
    <location>
        <begin position="165"/>
        <end position="177"/>
    </location>
</feature>
<feature type="compositionally biased region" description="Basic and acidic residues" evidence="1">
    <location>
        <begin position="148"/>
        <end position="159"/>
    </location>
</feature>
<sequence>MDATSANSVLNATAKTIVDLLWDEVCDGEWAMTVGRMENAMHTACAVIQHAEVIPSIVIAVEQLLHPENSVWPDWMAMIGWTEESVTRHAWARKGTIVHTEYESGDSSSNENMNEDEGELAYRRLQKEHAKGKKRADEMGGETSLGKRKAEDALEDESKCGSPQMCRSSSKMTNTWPTLIHRPGGRMTTAGKPMRPKRMTKGLKECRDNIESEDEKPSGDATAGSSTIHTASSIANITSSPAPASQSSSIRMPTPVPIPTQRRQGCHRAVRQPLAAPQPANACSTCVDFGVLCEPNPGYSCFTCRSCKKKCEQSGTTRGRSASHAHQPTQSRSADALSQRGTPARSRAPSEAPAARSRRPSHAASSKWGTTINTQPPANPQDRPNASSSSMGIILCILPLRATPATTIRMESATKTSAVKAPVNMGLIAGTTYSLGGNALVSHEEHCAALQRLETMEVENYELHGLITRALDHIEMLEQGMASLGRICEATRRSVATSPTDFDRADMGFPFERECSTAVWGRNLHPAEPSHSPSPSLPSSPIIIPSALNNNMRWHVGPKIIRSTTPMPPSASPWTSSNSRQSQSTPVTVTMHSTPQMTSADYQPIPILPPVPPPVSLVMFVPAVEVLAETESASDNSGSGNSD</sequence>
<feature type="compositionally biased region" description="Polar residues" evidence="1">
    <location>
        <begin position="367"/>
        <end position="387"/>
    </location>
</feature>
<dbReference type="Proteomes" id="UP000054538">
    <property type="component" value="Unassembled WGS sequence"/>
</dbReference>